<dbReference type="OrthoDB" id="5464529at2"/>
<protein>
    <submittedName>
        <fullName evidence="2">P2 family phage major capsid protein</fullName>
    </submittedName>
    <submittedName>
        <fullName evidence="1">Phage major capsid protein, P2 family</fullName>
    </submittedName>
</protein>
<reference evidence="1 3" key="1">
    <citation type="submission" date="2017-08" db="EMBL/GenBank/DDBJ databases">
        <title>Draft Genome Sequence of the Marine Bacterium Oceanimonas baumannii ATCC 700832.</title>
        <authorList>
            <person name="Mcclelland W.D."/>
            <person name="Brennan M.A."/>
            <person name="Trachtenberg A.M."/>
            <person name="Maclea K.S."/>
        </authorList>
    </citation>
    <scope>NUCLEOTIDE SEQUENCE [LARGE SCALE GENOMIC DNA]</scope>
    <source>
        <strain evidence="1 3">ATCC 700832</strain>
    </source>
</reference>
<dbReference type="RefSeq" id="WP_094278116.1">
    <property type="nucleotide sequence ID" value="NZ_NQJF01000006.1"/>
</dbReference>
<evidence type="ECO:0000313" key="2">
    <source>
        <dbReference type="EMBL" id="TDW59445.1"/>
    </source>
</evidence>
<proteinExistence type="predicted"/>
<sequence>MSQILTAQAAAMLQQYCSQLAKGYGIDPQSLKQQFSVVGPQETRLRQALLESADFLRMITLADVDQIKGQVVDVGIGSIHSGRKASGRFIKEVGVGGHNYELTETDSGALLSWATLAVWANAGNEGEFLRLVNEFINQTFALDMIRVGFNGTSAAANTNPTKNPLGQDVNKGWQQLVSEWNGGSQIIGSAQDKVYFDPAGKGDYNTLDAMASDLINSTIDPAFRNDPRLTVMVGADLVAAAQGRLYQQADKPTEQIAAQQLATSVAGRKAITPPFFPGKRMVVTIPSNLHLYTQRGTRQRSAAHNQDRKGFESQYWRMEGYAVGEYRAYASFDESGVEIKPDPAKEKTEEQTG</sequence>
<reference evidence="2 4" key="2">
    <citation type="submission" date="2019-03" db="EMBL/GenBank/DDBJ databases">
        <title>Genomic Encyclopedia of Archaeal and Bacterial Type Strains, Phase II (KMG-II): from individual species to whole genera.</title>
        <authorList>
            <person name="Goeker M."/>
        </authorList>
    </citation>
    <scope>NUCLEOTIDE SEQUENCE [LARGE SCALE GENOMIC DNA]</scope>
    <source>
        <strain evidence="2 4">DSM 15594</strain>
    </source>
</reference>
<gene>
    <name evidence="1" type="ORF">B6S09_08740</name>
    <name evidence="2" type="ORF">LY04_01696</name>
</gene>
<keyword evidence="4" id="KW-1185">Reference proteome</keyword>
<dbReference type="NCBIfam" id="TIGR01551">
    <property type="entry name" value="major_capsid_P2"/>
    <property type="match status" value="1"/>
</dbReference>
<evidence type="ECO:0000313" key="4">
    <source>
        <dbReference type="Proteomes" id="UP000295058"/>
    </source>
</evidence>
<dbReference type="Proteomes" id="UP000295058">
    <property type="component" value="Unassembled WGS sequence"/>
</dbReference>
<accession>A0A235CJI5</accession>
<evidence type="ECO:0000313" key="3">
    <source>
        <dbReference type="Proteomes" id="UP000243640"/>
    </source>
</evidence>
<dbReference type="AlphaFoldDB" id="A0A235CJI5"/>
<dbReference type="InterPro" id="IPR006441">
    <property type="entry name" value="Phage_P2_GpN"/>
</dbReference>
<name>A0A235CJI5_9GAMM</name>
<evidence type="ECO:0000313" key="1">
    <source>
        <dbReference type="EMBL" id="OYD24700.1"/>
    </source>
</evidence>
<dbReference type="EMBL" id="SODO01000005">
    <property type="protein sequence ID" value="TDW59445.1"/>
    <property type="molecule type" value="Genomic_DNA"/>
</dbReference>
<dbReference type="Pfam" id="PF05125">
    <property type="entry name" value="Phage_cap_P2"/>
    <property type="match status" value="1"/>
</dbReference>
<dbReference type="EMBL" id="NQJF01000006">
    <property type="protein sequence ID" value="OYD24700.1"/>
    <property type="molecule type" value="Genomic_DNA"/>
</dbReference>
<dbReference type="Proteomes" id="UP000243640">
    <property type="component" value="Unassembled WGS sequence"/>
</dbReference>
<comment type="caution">
    <text evidence="1">The sequence shown here is derived from an EMBL/GenBank/DDBJ whole genome shotgun (WGS) entry which is preliminary data.</text>
</comment>
<organism evidence="1 3">
    <name type="scientific">Oceanimonas baumannii</name>
    <dbReference type="NCBI Taxonomy" id="129578"/>
    <lineage>
        <taxon>Bacteria</taxon>
        <taxon>Pseudomonadati</taxon>
        <taxon>Pseudomonadota</taxon>
        <taxon>Gammaproteobacteria</taxon>
        <taxon>Aeromonadales</taxon>
        <taxon>Aeromonadaceae</taxon>
        <taxon>Oceanimonas</taxon>
    </lineage>
</organism>